<dbReference type="Gene3D" id="3.40.1390.10">
    <property type="entry name" value="MurE/MurF, N-terminal domain"/>
    <property type="match status" value="1"/>
</dbReference>
<keyword evidence="9 10" id="KW-0961">Cell wall biogenesis/degradation</keyword>
<dbReference type="InterPro" id="IPR005863">
    <property type="entry name" value="UDP-N-AcMur_synth"/>
</dbReference>
<dbReference type="GO" id="GO:0071555">
    <property type="term" value="P:cell wall organization"/>
    <property type="evidence" value="ECO:0007669"/>
    <property type="project" value="UniProtKB-KW"/>
</dbReference>
<evidence type="ECO:0000256" key="2">
    <source>
        <dbReference type="ARBA" id="ARBA00022598"/>
    </source>
</evidence>
<evidence type="ECO:0000256" key="6">
    <source>
        <dbReference type="ARBA" id="ARBA00022960"/>
    </source>
</evidence>
<dbReference type="Pfam" id="PF08245">
    <property type="entry name" value="Mur_ligase_M"/>
    <property type="match status" value="1"/>
</dbReference>
<keyword evidence="7 10" id="KW-0573">Peptidoglycan synthesis</keyword>
<dbReference type="EMBL" id="BANC01000018">
    <property type="protein sequence ID" value="GAN79179.1"/>
    <property type="molecule type" value="Genomic_DNA"/>
</dbReference>
<organism evidence="15 16">
    <name type="scientific">Acidocella aminolytica 101 = DSM 11237</name>
    <dbReference type="NCBI Taxonomy" id="1120923"/>
    <lineage>
        <taxon>Bacteria</taxon>
        <taxon>Pseudomonadati</taxon>
        <taxon>Pseudomonadota</taxon>
        <taxon>Alphaproteobacteria</taxon>
        <taxon>Acetobacterales</taxon>
        <taxon>Acidocellaceae</taxon>
        <taxon>Acidocella</taxon>
    </lineage>
</organism>
<evidence type="ECO:0000259" key="14">
    <source>
        <dbReference type="Pfam" id="PF08245"/>
    </source>
</evidence>
<evidence type="ECO:0000259" key="13">
    <source>
        <dbReference type="Pfam" id="PF02875"/>
    </source>
</evidence>
<keyword evidence="16" id="KW-1185">Reference proteome</keyword>
<evidence type="ECO:0000256" key="8">
    <source>
        <dbReference type="ARBA" id="ARBA00023306"/>
    </source>
</evidence>
<evidence type="ECO:0000313" key="15">
    <source>
        <dbReference type="EMBL" id="GAN79179.1"/>
    </source>
</evidence>
<dbReference type="PANTHER" id="PTHR43024">
    <property type="entry name" value="UDP-N-ACETYLMURAMOYL-TRIPEPTIDE--D-ALANYL-D-ALANINE LIGASE"/>
    <property type="match status" value="1"/>
</dbReference>
<comment type="catalytic activity">
    <reaction evidence="10 11">
        <text>D-alanyl-D-alanine + UDP-N-acetyl-alpha-D-muramoyl-L-alanyl-gamma-D-glutamyl-meso-2,6-diaminopimelate + ATP = UDP-N-acetyl-alpha-D-muramoyl-L-alanyl-gamma-D-glutamyl-meso-2,6-diaminopimeloyl-D-alanyl-D-alanine + ADP + phosphate + H(+)</text>
        <dbReference type="Rhea" id="RHEA:28374"/>
        <dbReference type="ChEBI" id="CHEBI:15378"/>
        <dbReference type="ChEBI" id="CHEBI:30616"/>
        <dbReference type="ChEBI" id="CHEBI:43474"/>
        <dbReference type="ChEBI" id="CHEBI:57822"/>
        <dbReference type="ChEBI" id="CHEBI:61386"/>
        <dbReference type="ChEBI" id="CHEBI:83905"/>
        <dbReference type="ChEBI" id="CHEBI:456216"/>
        <dbReference type="EC" id="6.3.2.10"/>
    </reaction>
</comment>
<evidence type="ECO:0000256" key="4">
    <source>
        <dbReference type="ARBA" id="ARBA00022741"/>
    </source>
</evidence>
<accession>A0A0D6PEA4</accession>
<dbReference type="RefSeq" id="WP_048877647.1">
    <property type="nucleotide sequence ID" value="NZ_BANC01000018.1"/>
</dbReference>
<dbReference type="GO" id="GO:0009252">
    <property type="term" value="P:peptidoglycan biosynthetic process"/>
    <property type="evidence" value="ECO:0007669"/>
    <property type="project" value="UniProtKB-UniRule"/>
</dbReference>
<keyword evidence="1 10" id="KW-0963">Cytoplasm</keyword>
<feature type="domain" description="Mur ligase central" evidence="14">
    <location>
        <begin position="98"/>
        <end position="282"/>
    </location>
</feature>
<comment type="function">
    <text evidence="10 11">Involved in cell wall formation. Catalyzes the final step in the synthesis of UDP-N-acetylmuramoyl-pentapeptide, the precursor of murein.</text>
</comment>
<comment type="similarity">
    <text evidence="10">Belongs to the MurCDEF family. MurF subfamily.</text>
</comment>
<dbReference type="SUPFAM" id="SSF63418">
    <property type="entry name" value="MurE/MurF N-terminal domain"/>
    <property type="match status" value="1"/>
</dbReference>
<feature type="domain" description="Mur ligase C-terminal" evidence="13">
    <location>
        <begin position="313"/>
        <end position="428"/>
    </location>
</feature>
<keyword evidence="6 10" id="KW-0133">Cell shape</keyword>
<evidence type="ECO:0000256" key="11">
    <source>
        <dbReference type="RuleBase" id="RU004136"/>
    </source>
</evidence>
<evidence type="ECO:0000313" key="16">
    <source>
        <dbReference type="Proteomes" id="UP000032668"/>
    </source>
</evidence>
<reference evidence="15 16" key="1">
    <citation type="submission" date="2012-11" db="EMBL/GenBank/DDBJ databases">
        <title>Whole genome sequence of Acidocella aminolytica 101 = DSM 11237.</title>
        <authorList>
            <person name="Azuma Y."/>
            <person name="Higashiura N."/>
            <person name="Hirakawa H."/>
            <person name="Matsushita K."/>
        </authorList>
    </citation>
    <scope>NUCLEOTIDE SEQUENCE [LARGE SCALE GENOMIC DNA]</scope>
    <source>
        <strain evidence="16">101 / DSM 11237</strain>
    </source>
</reference>
<evidence type="ECO:0000256" key="10">
    <source>
        <dbReference type="HAMAP-Rule" id="MF_02019"/>
    </source>
</evidence>
<evidence type="ECO:0000256" key="3">
    <source>
        <dbReference type="ARBA" id="ARBA00022618"/>
    </source>
</evidence>
<dbReference type="AlphaFoldDB" id="A0A0D6PEA4"/>
<dbReference type="PANTHER" id="PTHR43024:SF1">
    <property type="entry name" value="UDP-N-ACETYLMURAMOYL-TRIPEPTIDE--D-ALANYL-D-ALANINE LIGASE"/>
    <property type="match status" value="1"/>
</dbReference>
<dbReference type="STRING" id="1120923.SAMN02746095_01537"/>
<name>A0A0D6PEA4_9PROT</name>
<sequence>MSGLWTADELKVLFGAGWDVSGISIDTRTLKAGDLFVALSGARDGHEFVAEAFAKGAAAALVSRPVSGQAIMVPDVLKALETLGQAARVRSGAKAVAVTGSVGKTTVKEMLRRTLSAFGKVHAAEASFNNHIGVPLTLARMPQETEFGIFEIGMNHPGEIAPLAALVRPDVAIVTCVDRAHLGLMGSELAIAKEKASIYAALAPAGKAVLPGDTAYVQVLREAVPAGHCALLFNGPEARLLDVLSGPENAEVAAEILGRKVCFRLAAPGRHMASNALAVLTTAAALGLDVEKAADALSGFAPYAGRGARRMLALPGGGQILLLDESYNASGASMRAAFSVLKLQPGRHVAVLGDMLELGEHAQVEHLALAPGLRDAADIVFTAGPHCGALFDSLPRAIQGAHAPDAVTLAPMVQAALRDGDAVLVKGSLGSRMRDVISALESPG</sequence>
<evidence type="ECO:0000256" key="5">
    <source>
        <dbReference type="ARBA" id="ARBA00022840"/>
    </source>
</evidence>
<dbReference type="Proteomes" id="UP000032668">
    <property type="component" value="Unassembled WGS sequence"/>
</dbReference>
<proteinExistence type="inferred from homology"/>
<evidence type="ECO:0000256" key="9">
    <source>
        <dbReference type="ARBA" id="ARBA00023316"/>
    </source>
</evidence>
<keyword evidence="4 10" id="KW-0547">Nucleotide-binding</keyword>
<dbReference type="NCBIfam" id="TIGR01143">
    <property type="entry name" value="murF"/>
    <property type="match status" value="1"/>
</dbReference>
<keyword evidence="5 10" id="KW-0067">ATP-binding</keyword>
<dbReference type="SUPFAM" id="SSF53623">
    <property type="entry name" value="MurD-like peptide ligases, catalytic domain"/>
    <property type="match status" value="1"/>
</dbReference>
<feature type="binding site" evidence="10">
    <location>
        <begin position="100"/>
        <end position="106"/>
    </location>
    <ligand>
        <name>ATP</name>
        <dbReference type="ChEBI" id="CHEBI:30616"/>
    </ligand>
</feature>
<dbReference type="Pfam" id="PF01225">
    <property type="entry name" value="Mur_ligase"/>
    <property type="match status" value="1"/>
</dbReference>
<comment type="pathway">
    <text evidence="10 11">Cell wall biogenesis; peptidoglycan biosynthesis.</text>
</comment>
<dbReference type="Gene3D" id="3.40.1190.10">
    <property type="entry name" value="Mur-like, catalytic domain"/>
    <property type="match status" value="1"/>
</dbReference>
<keyword evidence="8 10" id="KW-0131">Cell cycle</keyword>
<dbReference type="UniPathway" id="UPA00219"/>
<dbReference type="OrthoDB" id="9800958at2"/>
<protein>
    <recommendedName>
        <fullName evidence="10 11">UDP-N-acetylmuramoyl-tripeptide--D-alanyl-D-alanine ligase</fullName>
        <ecNumber evidence="10 11">6.3.2.10</ecNumber>
    </recommendedName>
    <alternativeName>
        <fullName evidence="10">D-alanyl-D-alanine-adding enzyme</fullName>
    </alternativeName>
</protein>
<dbReference type="GO" id="GO:0051301">
    <property type="term" value="P:cell division"/>
    <property type="evidence" value="ECO:0007669"/>
    <property type="project" value="UniProtKB-KW"/>
</dbReference>
<evidence type="ECO:0000259" key="12">
    <source>
        <dbReference type="Pfam" id="PF01225"/>
    </source>
</evidence>
<gene>
    <name evidence="10" type="primary">murF</name>
    <name evidence="15" type="ORF">Aam_018_003</name>
</gene>
<dbReference type="Gene3D" id="3.90.190.20">
    <property type="entry name" value="Mur ligase, C-terminal domain"/>
    <property type="match status" value="1"/>
</dbReference>
<evidence type="ECO:0000256" key="7">
    <source>
        <dbReference type="ARBA" id="ARBA00022984"/>
    </source>
</evidence>
<dbReference type="Pfam" id="PF02875">
    <property type="entry name" value="Mur_ligase_C"/>
    <property type="match status" value="1"/>
</dbReference>
<dbReference type="InterPro" id="IPR036565">
    <property type="entry name" value="Mur-like_cat_sf"/>
</dbReference>
<dbReference type="GO" id="GO:0008766">
    <property type="term" value="F:UDP-N-acetylmuramoylalanyl-D-glutamyl-2,6-diaminopimelate-D-alanyl-D-alanine ligase activity"/>
    <property type="evidence" value="ECO:0007669"/>
    <property type="project" value="RHEA"/>
</dbReference>
<dbReference type="InterPro" id="IPR000713">
    <property type="entry name" value="Mur_ligase_N"/>
</dbReference>
<dbReference type="GO" id="GO:0008360">
    <property type="term" value="P:regulation of cell shape"/>
    <property type="evidence" value="ECO:0007669"/>
    <property type="project" value="UniProtKB-KW"/>
</dbReference>
<dbReference type="InterPro" id="IPR035911">
    <property type="entry name" value="MurE/MurF_N"/>
</dbReference>
<evidence type="ECO:0000256" key="1">
    <source>
        <dbReference type="ARBA" id="ARBA00022490"/>
    </source>
</evidence>
<dbReference type="GO" id="GO:0005737">
    <property type="term" value="C:cytoplasm"/>
    <property type="evidence" value="ECO:0007669"/>
    <property type="project" value="UniProtKB-SubCell"/>
</dbReference>
<dbReference type="GO" id="GO:0005524">
    <property type="term" value="F:ATP binding"/>
    <property type="evidence" value="ECO:0007669"/>
    <property type="project" value="UniProtKB-UniRule"/>
</dbReference>
<dbReference type="HAMAP" id="MF_02019">
    <property type="entry name" value="MurF"/>
    <property type="match status" value="1"/>
</dbReference>
<dbReference type="InterPro" id="IPR004101">
    <property type="entry name" value="Mur_ligase_C"/>
</dbReference>
<keyword evidence="3 10" id="KW-0132">Cell division</keyword>
<dbReference type="InterPro" id="IPR013221">
    <property type="entry name" value="Mur_ligase_cen"/>
</dbReference>
<dbReference type="EC" id="6.3.2.10" evidence="10 11"/>
<dbReference type="InterPro" id="IPR036615">
    <property type="entry name" value="Mur_ligase_C_dom_sf"/>
</dbReference>
<dbReference type="InterPro" id="IPR051046">
    <property type="entry name" value="MurCDEF_CellWall_CoF430Synth"/>
</dbReference>
<comment type="subcellular location">
    <subcellularLocation>
        <location evidence="10 11">Cytoplasm</location>
    </subcellularLocation>
</comment>
<keyword evidence="2 10" id="KW-0436">Ligase</keyword>
<comment type="caution">
    <text evidence="15">The sequence shown here is derived from an EMBL/GenBank/DDBJ whole genome shotgun (WGS) entry which is preliminary data.</text>
</comment>
<dbReference type="SUPFAM" id="SSF53244">
    <property type="entry name" value="MurD-like peptide ligases, peptide-binding domain"/>
    <property type="match status" value="1"/>
</dbReference>
<feature type="domain" description="Mur ligase N-terminal catalytic" evidence="12">
    <location>
        <begin position="20"/>
        <end position="66"/>
    </location>
</feature>
<dbReference type="GO" id="GO:0047480">
    <property type="term" value="F:UDP-N-acetylmuramoyl-tripeptide-D-alanyl-D-alanine ligase activity"/>
    <property type="evidence" value="ECO:0007669"/>
    <property type="project" value="UniProtKB-UniRule"/>
</dbReference>